<keyword evidence="23" id="KW-1185">Reference proteome</keyword>
<feature type="signal peptide" evidence="20">
    <location>
        <begin position="1"/>
        <end position="23"/>
    </location>
</feature>
<evidence type="ECO:0000259" key="21">
    <source>
        <dbReference type="PROSITE" id="PS50873"/>
    </source>
</evidence>
<proteinExistence type="inferred from homology"/>
<evidence type="ECO:0000256" key="11">
    <source>
        <dbReference type="ARBA" id="ARBA00023004"/>
    </source>
</evidence>
<dbReference type="Gene3D" id="1.10.420.10">
    <property type="entry name" value="Peroxidase, domain 2"/>
    <property type="match status" value="1"/>
</dbReference>
<dbReference type="FunFam" id="1.10.420.10:FF:000001">
    <property type="entry name" value="Peroxidase"/>
    <property type="match status" value="1"/>
</dbReference>
<dbReference type="PRINTS" id="PR00458">
    <property type="entry name" value="PEROXIDASE"/>
</dbReference>
<evidence type="ECO:0000256" key="14">
    <source>
        <dbReference type="ARBA" id="ARBA00023324"/>
    </source>
</evidence>
<evidence type="ECO:0000256" key="16">
    <source>
        <dbReference type="PIRSR" id="PIRSR600823-2"/>
    </source>
</evidence>
<keyword evidence="14 20" id="KW-0376">Hydrogen peroxide</keyword>
<dbReference type="GO" id="GO:0020037">
    <property type="term" value="F:heme binding"/>
    <property type="evidence" value="ECO:0007669"/>
    <property type="project" value="UniProtKB-UniRule"/>
</dbReference>
<evidence type="ECO:0000256" key="10">
    <source>
        <dbReference type="ARBA" id="ARBA00023002"/>
    </source>
</evidence>
<gene>
    <name evidence="22" type="ORF">GSCOC_T00041448001</name>
</gene>
<feature type="site" description="Transition state stabilizer" evidence="18">
    <location>
        <position position="61"/>
    </location>
</feature>
<evidence type="ECO:0000256" key="15">
    <source>
        <dbReference type="PIRSR" id="PIRSR600823-1"/>
    </source>
</evidence>
<dbReference type="GO" id="GO:0006979">
    <property type="term" value="P:response to oxidative stress"/>
    <property type="evidence" value="ECO:0007669"/>
    <property type="project" value="UniProtKB-UniRule"/>
</dbReference>
<evidence type="ECO:0000256" key="1">
    <source>
        <dbReference type="ARBA" id="ARBA00000189"/>
    </source>
</evidence>
<dbReference type="GO" id="GO:0046872">
    <property type="term" value="F:metal ion binding"/>
    <property type="evidence" value="ECO:0007669"/>
    <property type="project" value="UniProtKB-UniRule"/>
</dbReference>
<feature type="binding site" evidence="17">
    <location>
        <position position="86"/>
    </location>
    <ligand>
        <name>Ca(2+)</name>
        <dbReference type="ChEBI" id="CHEBI:29108"/>
        <label>1</label>
    </ligand>
</feature>
<evidence type="ECO:0000256" key="6">
    <source>
        <dbReference type="ARBA" id="ARBA00022559"/>
    </source>
</evidence>
<keyword evidence="7 20" id="KW-0349">Heme</keyword>
<feature type="binding site" description="axial binding residue" evidence="17">
    <location>
        <position position="194"/>
    </location>
    <ligand>
        <name>heme b</name>
        <dbReference type="ChEBI" id="CHEBI:60344"/>
    </ligand>
    <ligandPart>
        <name>Fe</name>
        <dbReference type="ChEBI" id="CHEBI:18248"/>
    </ligandPart>
</feature>
<dbReference type="PROSITE" id="PS50873">
    <property type="entry name" value="PEROXIDASE_4"/>
    <property type="match status" value="1"/>
</dbReference>
<dbReference type="PROSITE" id="PS00435">
    <property type="entry name" value="PEROXIDASE_1"/>
    <property type="match status" value="1"/>
</dbReference>
<dbReference type="PhylomeDB" id="A0A068U4B2"/>
<evidence type="ECO:0000256" key="19">
    <source>
        <dbReference type="PIRSR" id="PIRSR600823-5"/>
    </source>
</evidence>
<keyword evidence="5 20" id="KW-0964">Secreted</keyword>
<feature type="disulfide bond" evidence="19">
    <location>
        <begin position="122"/>
        <end position="322"/>
    </location>
</feature>
<dbReference type="InterPro" id="IPR019793">
    <property type="entry name" value="Peroxidases_heam-ligand_BS"/>
</dbReference>
<keyword evidence="13" id="KW-0325">Glycoprotein</keyword>
<dbReference type="STRING" id="49390.A0A068U4B2"/>
<feature type="binding site" evidence="17">
    <location>
        <position position="69"/>
    </location>
    <ligand>
        <name>Ca(2+)</name>
        <dbReference type="ChEBI" id="CHEBI:29108"/>
        <label>1</label>
    </ligand>
</feature>
<dbReference type="InterPro" id="IPR000823">
    <property type="entry name" value="Peroxidase_pln"/>
</dbReference>
<dbReference type="PANTHER" id="PTHR31517">
    <property type="match status" value="1"/>
</dbReference>
<dbReference type="AlphaFoldDB" id="A0A068U4B2"/>
<evidence type="ECO:0000256" key="5">
    <source>
        <dbReference type="ARBA" id="ARBA00022525"/>
    </source>
</evidence>
<dbReference type="GO" id="GO:0005576">
    <property type="term" value="C:extracellular region"/>
    <property type="evidence" value="ECO:0007669"/>
    <property type="project" value="UniProtKB-SubCell"/>
</dbReference>
<name>A0A068U4B2_COFCA</name>
<evidence type="ECO:0000313" key="22">
    <source>
        <dbReference type="EMBL" id="CDP02994.1"/>
    </source>
</evidence>
<dbReference type="InterPro" id="IPR010255">
    <property type="entry name" value="Haem_peroxidase_sf"/>
</dbReference>
<feature type="binding site" evidence="17">
    <location>
        <position position="75"/>
    </location>
    <ligand>
        <name>Ca(2+)</name>
        <dbReference type="ChEBI" id="CHEBI:29108"/>
        <label>1</label>
    </ligand>
</feature>
<reference evidence="23" key="1">
    <citation type="journal article" date="2014" name="Science">
        <title>The coffee genome provides insight into the convergent evolution of caffeine biosynthesis.</title>
        <authorList>
            <person name="Denoeud F."/>
            <person name="Carretero-Paulet L."/>
            <person name="Dereeper A."/>
            <person name="Droc G."/>
            <person name="Guyot R."/>
            <person name="Pietrella M."/>
            <person name="Zheng C."/>
            <person name="Alberti A."/>
            <person name="Anthony F."/>
            <person name="Aprea G."/>
            <person name="Aury J.M."/>
            <person name="Bento P."/>
            <person name="Bernard M."/>
            <person name="Bocs S."/>
            <person name="Campa C."/>
            <person name="Cenci A."/>
            <person name="Combes M.C."/>
            <person name="Crouzillat D."/>
            <person name="Da Silva C."/>
            <person name="Daddiego L."/>
            <person name="De Bellis F."/>
            <person name="Dussert S."/>
            <person name="Garsmeur O."/>
            <person name="Gayraud T."/>
            <person name="Guignon V."/>
            <person name="Jahn K."/>
            <person name="Jamilloux V."/>
            <person name="Joet T."/>
            <person name="Labadie K."/>
            <person name="Lan T."/>
            <person name="Leclercq J."/>
            <person name="Lepelley M."/>
            <person name="Leroy T."/>
            <person name="Li L.T."/>
            <person name="Librado P."/>
            <person name="Lopez L."/>
            <person name="Munoz A."/>
            <person name="Noel B."/>
            <person name="Pallavicini A."/>
            <person name="Perrotta G."/>
            <person name="Poncet V."/>
            <person name="Pot D."/>
            <person name="Priyono X."/>
            <person name="Rigoreau M."/>
            <person name="Rouard M."/>
            <person name="Rozas J."/>
            <person name="Tranchant-Dubreuil C."/>
            <person name="VanBuren R."/>
            <person name="Zhang Q."/>
            <person name="Andrade A.C."/>
            <person name="Argout X."/>
            <person name="Bertrand B."/>
            <person name="de Kochko A."/>
            <person name="Graziosi G."/>
            <person name="Henry R.J."/>
            <person name="Jayarama X."/>
            <person name="Ming R."/>
            <person name="Nagai C."/>
            <person name="Rounsley S."/>
            <person name="Sankoff D."/>
            <person name="Giuliano G."/>
            <person name="Albert V.A."/>
            <person name="Wincker P."/>
            <person name="Lashermes P."/>
        </authorList>
    </citation>
    <scope>NUCLEOTIDE SEQUENCE [LARGE SCALE GENOMIC DNA]</scope>
    <source>
        <strain evidence="23">cv. DH200-94</strain>
    </source>
</reference>
<feature type="binding site" evidence="17">
    <location>
        <position position="71"/>
    </location>
    <ligand>
        <name>Ca(2+)</name>
        <dbReference type="ChEBI" id="CHEBI:29108"/>
        <label>1</label>
    </ligand>
</feature>
<dbReference type="CDD" id="cd00693">
    <property type="entry name" value="secretory_peroxidase"/>
    <property type="match status" value="1"/>
</dbReference>
<dbReference type="FunFam" id="1.10.520.10:FF:000008">
    <property type="entry name" value="Peroxidase"/>
    <property type="match status" value="1"/>
</dbReference>
<dbReference type="InParanoid" id="A0A068U4B2"/>
<feature type="binding site" evidence="17">
    <location>
        <position position="254"/>
    </location>
    <ligand>
        <name>Ca(2+)</name>
        <dbReference type="ChEBI" id="CHEBI:29108"/>
        <label>2</label>
    </ligand>
</feature>
<feature type="disulfide bond" evidence="19">
    <location>
        <begin position="201"/>
        <end position="233"/>
    </location>
</feature>
<keyword evidence="12 19" id="KW-1015">Disulfide bond</keyword>
<evidence type="ECO:0000256" key="20">
    <source>
        <dbReference type="RuleBase" id="RU362060"/>
    </source>
</evidence>
<dbReference type="OMA" id="HCNRVSK"/>
<keyword evidence="20" id="KW-0732">Signal</keyword>
<keyword evidence="10 20" id="KW-0560">Oxidoreductase</keyword>
<comment type="similarity">
    <text evidence="20">Belongs to the peroxidase family. Classical plant (class III) peroxidase subfamily.</text>
</comment>
<evidence type="ECO:0000256" key="7">
    <source>
        <dbReference type="ARBA" id="ARBA00022617"/>
    </source>
</evidence>
<dbReference type="PRINTS" id="PR00461">
    <property type="entry name" value="PLPEROXIDASE"/>
</dbReference>
<dbReference type="GO" id="GO:0140825">
    <property type="term" value="F:lactoperoxidase activity"/>
    <property type="evidence" value="ECO:0007669"/>
    <property type="project" value="UniProtKB-EC"/>
</dbReference>
<accession>A0A068U4B2</accession>
<dbReference type="SUPFAM" id="SSF48113">
    <property type="entry name" value="Heme-dependent peroxidases"/>
    <property type="match status" value="1"/>
</dbReference>
<dbReference type="EMBL" id="HG739093">
    <property type="protein sequence ID" value="CDP02994.1"/>
    <property type="molecule type" value="Genomic_DNA"/>
</dbReference>
<comment type="subcellular location">
    <subcellularLocation>
        <location evidence="20">Secreted</location>
    </subcellularLocation>
</comment>
<evidence type="ECO:0000256" key="8">
    <source>
        <dbReference type="ARBA" id="ARBA00022723"/>
    </source>
</evidence>
<comment type="catalytic activity">
    <reaction evidence="1 20">
        <text>2 a phenolic donor + H2O2 = 2 a phenolic radical donor + 2 H2O</text>
        <dbReference type="Rhea" id="RHEA:56136"/>
        <dbReference type="ChEBI" id="CHEBI:15377"/>
        <dbReference type="ChEBI" id="CHEBI:16240"/>
        <dbReference type="ChEBI" id="CHEBI:139520"/>
        <dbReference type="ChEBI" id="CHEBI:139521"/>
        <dbReference type="EC" id="1.11.1.7"/>
    </reaction>
</comment>
<dbReference type="Pfam" id="PF00141">
    <property type="entry name" value="peroxidase"/>
    <property type="match status" value="1"/>
</dbReference>
<dbReference type="Gramene" id="CDP02994">
    <property type="protein sequence ID" value="CDP02994"/>
    <property type="gene ID" value="GSCOC_T00041448001"/>
</dbReference>
<feature type="binding site" evidence="16">
    <location>
        <position position="164"/>
    </location>
    <ligand>
        <name>substrate</name>
    </ligand>
</feature>
<comment type="function">
    <text evidence="2">Removal of H(2)O(2), oxidation of toxic reductants, biosynthesis and degradation of lignin, suberization, auxin catabolism, response to environmental stresses such as wounding, pathogen attack and oxidative stress. These functions might be dependent on each isozyme/isoform in each plant tissue.</text>
</comment>
<evidence type="ECO:0000256" key="2">
    <source>
        <dbReference type="ARBA" id="ARBA00002322"/>
    </source>
</evidence>
<evidence type="ECO:0000256" key="12">
    <source>
        <dbReference type="ARBA" id="ARBA00023157"/>
    </source>
</evidence>
<keyword evidence="8 17" id="KW-0479">Metal-binding</keyword>
<evidence type="ECO:0000256" key="18">
    <source>
        <dbReference type="PIRSR" id="PIRSR600823-4"/>
    </source>
</evidence>
<dbReference type="PANTHER" id="PTHR31517:SF48">
    <property type="entry name" value="PEROXIDASE 16-RELATED"/>
    <property type="match status" value="1"/>
</dbReference>
<evidence type="ECO:0000256" key="9">
    <source>
        <dbReference type="ARBA" id="ARBA00022837"/>
    </source>
</evidence>
<dbReference type="GO" id="GO:0042744">
    <property type="term" value="P:hydrogen peroxide catabolic process"/>
    <property type="evidence" value="ECO:0007669"/>
    <property type="project" value="UniProtKB-KW"/>
</dbReference>
<dbReference type="EC" id="1.11.1.7" evidence="4 20"/>
<feature type="binding site" evidence="17">
    <location>
        <position position="73"/>
    </location>
    <ligand>
        <name>Ca(2+)</name>
        <dbReference type="ChEBI" id="CHEBI:29108"/>
        <label>1</label>
    </ligand>
</feature>
<feature type="disulfide bond" evidence="19">
    <location>
        <begin position="34"/>
        <end position="116"/>
    </location>
</feature>
<protein>
    <recommendedName>
        <fullName evidence="4 20">Peroxidase</fullName>
        <ecNumber evidence="4 20">1.11.1.7</ecNumber>
    </recommendedName>
</protein>
<feature type="active site" description="Proton acceptor" evidence="15">
    <location>
        <position position="65"/>
    </location>
</feature>
<dbReference type="InterPro" id="IPR033905">
    <property type="entry name" value="Secretory_peroxidase"/>
</dbReference>
<dbReference type="FunCoup" id="A0A068U4B2">
    <property type="interactions" value="272"/>
</dbReference>
<feature type="binding site" evidence="17">
    <location>
        <position position="195"/>
    </location>
    <ligand>
        <name>Ca(2+)</name>
        <dbReference type="ChEBI" id="CHEBI:29108"/>
        <label>2</label>
    </ligand>
</feature>
<keyword evidence="9 17" id="KW-0106">Calcium</keyword>
<evidence type="ECO:0000256" key="4">
    <source>
        <dbReference type="ARBA" id="ARBA00012313"/>
    </source>
</evidence>
<comment type="cofactor">
    <cofactor evidence="17 20">
        <name>Ca(2+)</name>
        <dbReference type="ChEBI" id="CHEBI:29108"/>
    </cofactor>
    <text evidence="17 20">Binds 2 calcium ions per subunit.</text>
</comment>
<dbReference type="OrthoDB" id="2113341at2759"/>
<keyword evidence="6 20" id="KW-0575">Peroxidase</keyword>
<feature type="binding site" evidence="17">
    <location>
        <position position="249"/>
    </location>
    <ligand>
        <name>Ca(2+)</name>
        <dbReference type="ChEBI" id="CHEBI:29108"/>
        <label>2</label>
    </ligand>
</feature>
<feature type="chain" id="PRO_5005103910" description="Peroxidase" evidence="20">
    <location>
        <begin position="24"/>
        <end position="326"/>
    </location>
</feature>
<dbReference type="Proteomes" id="UP000295252">
    <property type="component" value="Chromosome VIII"/>
</dbReference>
<dbReference type="PROSITE" id="PS00436">
    <property type="entry name" value="PEROXIDASE_2"/>
    <property type="match status" value="1"/>
</dbReference>
<feature type="binding site" evidence="17">
    <location>
        <position position="66"/>
    </location>
    <ligand>
        <name>Ca(2+)</name>
        <dbReference type="ChEBI" id="CHEBI:29108"/>
        <label>1</label>
    </ligand>
</feature>
<feature type="domain" description="Plant heme peroxidase family profile" evidence="21">
    <location>
        <begin position="24"/>
        <end position="326"/>
    </location>
</feature>
<evidence type="ECO:0000256" key="13">
    <source>
        <dbReference type="ARBA" id="ARBA00023180"/>
    </source>
</evidence>
<feature type="binding site" evidence="17">
    <location>
        <position position="246"/>
    </location>
    <ligand>
        <name>Ca(2+)</name>
        <dbReference type="ChEBI" id="CHEBI:29108"/>
        <label>2</label>
    </ligand>
</feature>
<evidence type="ECO:0000313" key="23">
    <source>
        <dbReference type="Proteomes" id="UP000295252"/>
    </source>
</evidence>
<dbReference type="InterPro" id="IPR019794">
    <property type="entry name" value="Peroxidases_AS"/>
</dbReference>
<organism evidence="22 23">
    <name type="scientific">Coffea canephora</name>
    <name type="common">Robusta coffee</name>
    <dbReference type="NCBI Taxonomy" id="49390"/>
    <lineage>
        <taxon>Eukaryota</taxon>
        <taxon>Viridiplantae</taxon>
        <taxon>Streptophyta</taxon>
        <taxon>Embryophyta</taxon>
        <taxon>Tracheophyta</taxon>
        <taxon>Spermatophyta</taxon>
        <taxon>Magnoliopsida</taxon>
        <taxon>eudicotyledons</taxon>
        <taxon>Gunneridae</taxon>
        <taxon>Pentapetalae</taxon>
        <taxon>asterids</taxon>
        <taxon>lamiids</taxon>
        <taxon>Gentianales</taxon>
        <taxon>Rubiaceae</taxon>
        <taxon>Ixoroideae</taxon>
        <taxon>Gardenieae complex</taxon>
        <taxon>Bertiereae - Coffeeae clade</taxon>
        <taxon>Coffeeae</taxon>
        <taxon>Coffea</taxon>
    </lineage>
</organism>
<sequence>MPCKSLSALLLSLFVIIITTASAQLTANFYRSTCPNVETLVRNAVQTKFSQTFVTAPATLRLYFHDCFVRGCDASIMIAKPDNSAEKDHPDNLSLAGDGFDTVVKAKAAVDSDPRCKNRVSCADILALATREVVSLAGGPFYPVELGRRDGRISTIASVQHRLPSPNFNLDQLNALFSSHGLDQTDMIALSGAHTIGFSHCRRFSKRIYSFTPQTRIDPTLNLQYAMQLRQMCPTNVDSRIAIDMDPTTPNTFDNAYFQNLQQGKGLFTSDQALFTDNRSKTTVNQFASNKAAFQQAFITAITKLGRVGVLTGNQGEIRRDCTRPN</sequence>
<keyword evidence="11 17" id="KW-0408">Iron</keyword>
<dbReference type="Gene3D" id="1.10.520.10">
    <property type="match status" value="1"/>
</dbReference>
<feature type="disulfide bond" evidence="19">
    <location>
        <begin position="67"/>
        <end position="72"/>
    </location>
</feature>
<dbReference type="InterPro" id="IPR002016">
    <property type="entry name" value="Haem_peroxidase"/>
</dbReference>
<evidence type="ECO:0000256" key="3">
    <source>
        <dbReference type="ARBA" id="ARBA00006873"/>
    </source>
</evidence>
<comment type="cofactor">
    <cofactor evidence="17 20">
        <name>heme b</name>
        <dbReference type="ChEBI" id="CHEBI:60344"/>
    </cofactor>
    <text evidence="17 20">Binds 1 heme b (iron(II)-protoporphyrin IX) group per subunit.</text>
</comment>
<comment type="similarity">
    <text evidence="3">Belongs to the peroxidase family. Ascorbate peroxidase subfamily.</text>
</comment>
<evidence type="ECO:0000256" key="17">
    <source>
        <dbReference type="PIRSR" id="PIRSR600823-3"/>
    </source>
</evidence>